<organism evidence="6 7">
    <name type="scientific">Buddleja alternifolia</name>
    <dbReference type="NCBI Taxonomy" id="168488"/>
    <lineage>
        <taxon>Eukaryota</taxon>
        <taxon>Viridiplantae</taxon>
        <taxon>Streptophyta</taxon>
        <taxon>Embryophyta</taxon>
        <taxon>Tracheophyta</taxon>
        <taxon>Spermatophyta</taxon>
        <taxon>Magnoliopsida</taxon>
        <taxon>eudicotyledons</taxon>
        <taxon>Gunneridae</taxon>
        <taxon>Pentapetalae</taxon>
        <taxon>asterids</taxon>
        <taxon>lamiids</taxon>
        <taxon>Lamiales</taxon>
        <taxon>Scrophulariaceae</taxon>
        <taxon>Buddlejeae</taxon>
        <taxon>Buddleja</taxon>
    </lineage>
</organism>
<keyword evidence="4" id="KW-0479">Metal-binding</keyword>
<evidence type="ECO:0000256" key="1">
    <source>
        <dbReference type="ARBA" id="ARBA00001971"/>
    </source>
</evidence>
<evidence type="ECO:0000256" key="3">
    <source>
        <dbReference type="ARBA" id="ARBA00022617"/>
    </source>
</evidence>
<dbReference type="SUPFAM" id="SSF48264">
    <property type="entry name" value="Cytochrome P450"/>
    <property type="match status" value="1"/>
</dbReference>
<dbReference type="PANTHER" id="PTHR47955">
    <property type="entry name" value="CYTOCHROME P450 FAMILY 71 PROTEIN"/>
    <property type="match status" value="1"/>
</dbReference>
<dbReference type="EMBL" id="WHWC01000014">
    <property type="protein sequence ID" value="KAG8369396.1"/>
    <property type="molecule type" value="Genomic_DNA"/>
</dbReference>
<keyword evidence="5" id="KW-0408">Iron</keyword>
<dbReference type="InterPro" id="IPR036396">
    <property type="entry name" value="Cyt_P450_sf"/>
</dbReference>
<dbReference type="Proteomes" id="UP000826271">
    <property type="component" value="Unassembled WGS sequence"/>
</dbReference>
<keyword evidence="3" id="KW-0349">Heme</keyword>
<sequence>MLLHLGNIPLLVVSSSDAAREILKTHDLIFSNRPKSSVASGIYDCKDIAFCPYGEYWRQVKSICVHHLLSNRKVQSFRSVREEEVSLMMDKIKKCCFYEKSVVNLSEMFASLTNDVICRVGLGRKYSDGDESGRKFKEVLERLGVLLGGFNVGEFIPWLVWIKYVDGLNGKVRRVAKEIDEFLEFVVKEHKDEKRRKGINEDFVDVLLEIQRNGEGGFALDAISIKALILVCVVFSFSFGSDGF</sequence>
<dbReference type="Gene3D" id="1.10.630.10">
    <property type="entry name" value="Cytochrome P450"/>
    <property type="match status" value="1"/>
</dbReference>
<evidence type="ECO:0000256" key="4">
    <source>
        <dbReference type="ARBA" id="ARBA00022723"/>
    </source>
</evidence>
<reference evidence="6" key="1">
    <citation type="submission" date="2019-10" db="EMBL/GenBank/DDBJ databases">
        <authorList>
            <person name="Zhang R."/>
            <person name="Pan Y."/>
            <person name="Wang J."/>
            <person name="Ma R."/>
            <person name="Yu S."/>
        </authorList>
    </citation>
    <scope>NUCLEOTIDE SEQUENCE</scope>
    <source>
        <strain evidence="6">LA-IB0</strain>
        <tissue evidence="6">Leaf</tissue>
    </source>
</reference>
<dbReference type="GO" id="GO:0005506">
    <property type="term" value="F:iron ion binding"/>
    <property type="evidence" value="ECO:0007669"/>
    <property type="project" value="InterPro"/>
</dbReference>
<dbReference type="InterPro" id="IPR001128">
    <property type="entry name" value="Cyt_P450"/>
</dbReference>
<dbReference type="PANTHER" id="PTHR47955:SF15">
    <property type="entry name" value="CYTOCHROME P450 71A2-LIKE"/>
    <property type="match status" value="1"/>
</dbReference>
<comment type="similarity">
    <text evidence="2">Belongs to the cytochrome P450 family.</text>
</comment>
<evidence type="ECO:0000256" key="2">
    <source>
        <dbReference type="ARBA" id="ARBA00010617"/>
    </source>
</evidence>
<accession>A0AAV6WFU4</accession>
<keyword evidence="7" id="KW-1185">Reference proteome</keyword>
<gene>
    <name evidence="6" type="ORF">BUALT_Bualt14G0006800</name>
</gene>
<dbReference type="GO" id="GO:0020037">
    <property type="term" value="F:heme binding"/>
    <property type="evidence" value="ECO:0007669"/>
    <property type="project" value="InterPro"/>
</dbReference>
<comment type="cofactor">
    <cofactor evidence="1">
        <name>heme</name>
        <dbReference type="ChEBI" id="CHEBI:30413"/>
    </cofactor>
</comment>
<evidence type="ECO:0000313" key="7">
    <source>
        <dbReference type="Proteomes" id="UP000826271"/>
    </source>
</evidence>
<dbReference type="GO" id="GO:0004497">
    <property type="term" value="F:monooxygenase activity"/>
    <property type="evidence" value="ECO:0007669"/>
    <property type="project" value="InterPro"/>
</dbReference>
<name>A0AAV6WFU4_9LAMI</name>
<dbReference type="GO" id="GO:0016705">
    <property type="term" value="F:oxidoreductase activity, acting on paired donors, with incorporation or reduction of molecular oxygen"/>
    <property type="evidence" value="ECO:0007669"/>
    <property type="project" value="InterPro"/>
</dbReference>
<proteinExistence type="inferred from homology"/>
<protein>
    <submittedName>
        <fullName evidence="6">Uncharacterized protein</fullName>
    </submittedName>
</protein>
<dbReference type="Pfam" id="PF00067">
    <property type="entry name" value="p450"/>
    <property type="match status" value="1"/>
</dbReference>
<evidence type="ECO:0000313" key="6">
    <source>
        <dbReference type="EMBL" id="KAG8369396.1"/>
    </source>
</evidence>
<evidence type="ECO:0000256" key="5">
    <source>
        <dbReference type="ARBA" id="ARBA00023004"/>
    </source>
</evidence>
<dbReference type="AlphaFoldDB" id="A0AAV6WFU4"/>
<comment type="caution">
    <text evidence="6">The sequence shown here is derived from an EMBL/GenBank/DDBJ whole genome shotgun (WGS) entry which is preliminary data.</text>
</comment>